<sequence length="192" mass="22058">MIRKFRLDDEYAVYDICLRTSANPDGYDDPQLVGHVYAGPYLRFSPQFASVVNEGGPVLGYIVGTPDTREFEERCRQEWWPMLQKRYPDDPAEPRTPDERMIHIIHHFLPAPEDIVRDHPSHLHINLLDDTRGKGYGRTLIERLTEELVAAGSTGLHFGVDPANTNALAFYEAVGFAVLRRDPYTVWMGRRF</sequence>
<dbReference type="PANTHER" id="PTHR13170:SF16">
    <property type="entry name" value="PROTEIN O-GLCNACASE"/>
    <property type="match status" value="1"/>
</dbReference>
<dbReference type="GO" id="GO:0016747">
    <property type="term" value="F:acyltransferase activity, transferring groups other than amino-acyl groups"/>
    <property type="evidence" value="ECO:0007669"/>
    <property type="project" value="InterPro"/>
</dbReference>
<dbReference type="Proteomes" id="UP000272400">
    <property type="component" value="Unassembled WGS sequence"/>
</dbReference>
<organism evidence="2 3">
    <name type="scientific">Actinocorallia herbida</name>
    <dbReference type="NCBI Taxonomy" id="58109"/>
    <lineage>
        <taxon>Bacteria</taxon>
        <taxon>Bacillati</taxon>
        <taxon>Actinomycetota</taxon>
        <taxon>Actinomycetes</taxon>
        <taxon>Streptosporangiales</taxon>
        <taxon>Thermomonosporaceae</taxon>
        <taxon>Actinocorallia</taxon>
    </lineage>
</organism>
<dbReference type="Pfam" id="PF00583">
    <property type="entry name" value="Acetyltransf_1"/>
    <property type="match status" value="1"/>
</dbReference>
<gene>
    <name evidence="2" type="ORF">EDD29_8208</name>
</gene>
<dbReference type="SUPFAM" id="SSF55729">
    <property type="entry name" value="Acyl-CoA N-acyltransferases (Nat)"/>
    <property type="match status" value="1"/>
</dbReference>
<reference evidence="2 3" key="1">
    <citation type="submission" date="2018-11" db="EMBL/GenBank/DDBJ databases">
        <title>Sequencing the genomes of 1000 actinobacteria strains.</title>
        <authorList>
            <person name="Klenk H.-P."/>
        </authorList>
    </citation>
    <scope>NUCLEOTIDE SEQUENCE [LARGE SCALE GENOMIC DNA]</scope>
    <source>
        <strain evidence="2 3">DSM 44254</strain>
    </source>
</reference>
<proteinExistence type="predicted"/>
<evidence type="ECO:0000313" key="3">
    <source>
        <dbReference type="Proteomes" id="UP000272400"/>
    </source>
</evidence>
<protein>
    <submittedName>
        <fullName evidence="2">Acetyltransferase (GNAT) family protein</fullName>
    </submittedName>
</protein>
<dbReference type="AlphaFoldDB" id="A0A3N1DAB9"/>
<accession>A0A3N1DAB9</accession>
<dbReference type="InterPro" id="IPR016181">
    <property type="entry name" value="Acyl_CoA_acyltransferase"/>
</dbReference>
<comment type="caution">
    <text evidence="2">The sequence shown here is derived from an EMBL/GenBank/DDBJ whole genome shotgun (WGS) entry which is preliminary data.</text>
</comment>
<keyword evidence="3" id="KW-1185">Reference proteome</keyword>
<feature type="domain" description="N-acetyltransferase" evidence="1">
    <location>
        <begin position="1"/>
        <end position="192"/>
    </location>
</feature>
<dbReference type="InterPro" id="IPR000182">
    <property type="entry name" value="GNAT_dom"/>
</dbReference>
<dbReference type="RefSeq" id="WP_123669421.1">
    <property type="nucleotide sequence ID" value="NZ_RJKE01000001.1"/>
</dbReference>
<dbReference type="InterPro" id="IPR051822">
    <property type="entry name" value="Glycosyl_Hydrolase_84"/>
</dbReference>
<keyword evidence="2" id="KW-0808">Transferase</keyword>
<dbReference type="EMBL" id="RJKE01000001">
    <property type="protein sequence ID" value="ROO90481.1"/>
    <property type="molecule type" value="Genomic_DNA"/>
</dbReference>
<dbReference type="PROSITE" id="PS51186">
    <property type="entry name" value="GNAT"/>
    <property type="match status" value="1"/>
</dbReference>
<dbReference type="Gene3D" id="3.40.630.30">
    <property type="match status" value="1"/>
</dbReference>
<evidence type="ECO:0000313" key="2">
    <source>
        <dbReference type="EMBL" id="ROO90481.1"/>
    </source>
</evidence>
<name>A0A3N1DAB9_9ACTN</name>
<dbReference type="PANTHER" id="PTHR13170">
    <property type="entry name" value="O-GLCNACASE"/>
    <property type="match status" value="1"/>
</dbReference>
<dbReference type="OrthoDB" id="8593648at2"/>
<evidence type="ECO:0000259" key="1">
    <source>
        <dbReference type="PROSITE" id="PS51186"/>
    </source>
</evidence>